<organism evidence="1 2">
    <name type="scientific">Neolewinella agarilytica</name>
    <dbReference type="NCBI Taxonomy" id="478744"/>
    <lineage>
        <taxon>Bacteria</taxon>
        <taxon>Pseudomonadati</taxon>
        <taxon>Bacteroidota</taxon>
        <taxon>Saprospiria</taxon>
        <taxon>Saprospirales</taxon>
        <taxon>Lewinellaceae</taxon>
        <taxon>Neolewinella</taxon>
    </lineage>
</organism>
<dbReference type="AlphaFoldDB" id="A0A1H9LXN0"/>
<dbReference type="InParanoid" id="A0A1H9LXN0"/>
<keyword evidence="2" id="KW-1185">Reference proteome</keyword>
<dbReference type="Proteomes" id="UP000199021">
    <property type="component" value="Unassembled WGS sequence"/>
</dbReference>
<evidence type="ECO:0000313" key="2">
    <source>
        <dbReference type="Proteomes" id="UP000199021"/>
    </source>
</evidence>
<sequence length="123" mass="13142">MPEMRKEGAAAMINVALDNIAVNVAPVTAGVQKQFRGDRNGSLTLPAGAYSVYLRHADPTGGQITVNGEAIAYGGSFAKEAQTDRVNLKQDFVPEVIINNPDGKTFWLDVAYPSSSTFNPNTI</sequence>
<dbReference type="STRING" id="478744.SAMN05444359_12628"/>
<dbReference type="OrthoDB" id="1502902at2"/>
<proteinExistence type="predicted"/>
<protein>
    <submittedName>
        <fullName evidence="1">Uncharacterized protein</fullName>
    </submittedName>
</protein>
<dbReference type="RefSeq" id="WP_139211962.1">
    <property type="nucleotide sequence ID" value="NZ_FOFB01000026.1"/>
</dbReference>
<dbReference type="EMBL" id="FOFB01000026">
    <property type="protein sequence ID" value="SER16216.1"/>
    <property type="molecule type" value="Genomic_DNA"/>
</dbReference>
<reference evidence="2" key="1">
    <citation type="submission" date="2016-10" db="EMBL/GenBank/DDBJ databases">
        <authorList>
            <person name="Varghese N."/>
            <person name="Submissions S."/>
        </authorList>
    </citation>
    <scope>NUCLEOTIDE SEQUENCE [LARGE SCALE GENOMIC DNA]</scope>
    <source>
        <strain evidence="2">DSM 24740</strain>
    </source>
</reference>
<evidence type="ECO:0000313" key="1">
    <source>
        <dbReference type="EMBL" id="SER16216.1"/>
    </source>
</evidence>
<gene>
    <name evidence="1" type="ORF">SAMN05444359_12628</name>
</gene>
<accession>A0A1H9LXN0</accession>
<name>A0A1H9LXN0_9BACT</name>